<dbReference type="GO" id="GO:0015031">
    <property type="term" value="P:protein transport"/>
    <property type="evidence" value="ECO:0007669"/>
    <property type="project" value="UniProtKB-KW"/>
</dbReference>
<keyword evidence="11" id="KW-1185">Reference proteome</keyword>
<evidence type="ECO:0000256" key="8">
    <source>
        <dbReference type="ARBA" id="ARBA00031347"/>
    </source>
</evidence>
<evidence type="ECO:0000313" key="10">
    <source>
        <dbReference type="EMBL" id="CEQ42960.1"/>
    </source>
</evidence>
<feature type="region of interest" description="Disordered" evidence="9">
    <location>
        <begin position="367"/>
        <end position="469"/>
    </location>
</feature>
<evidence type="ECO:0000256" key="9">
    <source>
        <dbReference type="SAM" id="MobiDB-lite"/>
    </source>
</evidence>
<comment type="similarity">
    <text evidence="2">Belongs to the COG8 family.</text>
</comment>
<feature type="region of interest" description="Disordered" evidence="9">
    <location>
        <begin position="253"/>
        <end position="274"/>
    </location>
</feature>
<dbReference type="GO" id="GO:0006891">
    <property type="term" value="P:intra-Golgi vesicle-mediated transport"/>
    <property type="evidence" value="ECO:0007669"/>
    <property type="project" value="TreeGrafter"/>
</dbReference>
<keyword evidence="5" id="KW-0653">Protein transport</keyword>
<name>A0A0D6ETN9_SPOSA</name>
<evidence type="ECO:0000256" key="7">
    <source>
        <dbReference type="ARBA" id="ARBA00023136"/>
    </source>
</evidence>
<evidence type="ECO:0000313" key="11">
    <source>
        <dbReference type="Proteomes" id="UP000243876"/>
    </source>
</evidence>
<dbReference type="AlphaFoldDB" id="A0A0D6ETN9"/>
<evidence type="ECO:0000256" key="4">
    <source>
        <dbReference type="ARBA" id="ARBA00022448"/>
    </source>
</evidence>
<dbReference type="EMBL" id="CENE01000041">
    <property type="protein sequence ID" value="CEQ42960.1"/>
    <property type="molecule type" value="Genomic_DNA"/>
</dbReference>
<organism evidence="10 11">
    <name type="scientific">Sporidiobolus salmonicolor</name>
    <name type="common">Yeast-like fungus</name>
    <name type="synonym">Sporobolomyces salmonicolor</name>
    <dbReference type="NCBI Taxonomy" id="5005"/>
    <lineage>
        <taxon>Eukaryota</taxon>
        <taxon>Fungi</taxon>
        <taxon>Dikarya</taxon>
        <taxon>Basidiomycota</taxon>
        <taxon>Pucciniomycotina</taxon>
        <taxon>Microbotryomycetes</taxon>
        <taxon>Sporidiobolales</taxon>
        <taxon>Sporidiobolaceae</taxon>
        <taxon>Sporobolomyces</taxon>
    </lineage>
</organism>
<reference evidence="11" key="1">
    <citation type="submission" date="2015-02" db="EMBL/GenBank/DDBJ databases">
        <authorList>
            <person name="Gon?alves P."/>
        </authorList>
    </citation>
    <scope>NUCLEOTIDE SEQUENCE [LARGE SCALE GENOMIC DNA]</scope>
</reference>
<dbReference type="PANTHER" id="PTHR21311:SF0">
    <property type="entry name" value="CONSERVED OLIGOMERIC GOLGI COMPLEX SUBUNIT 8"/>
    <property type="match status" value="1"/>
</dbReference>
<evidence type="ECO:0000256" key="3">
    <source>
        <dbReference type="ARBA" id="ARBA00020983"/>
    </source>
</evidence>
<dbReference type="OrthoDB" id="1661054at2759"/>
<proteinExistence type="inferred from homology"/>
<feature type="compositionally biased region" description="Polar residues" evidence="9">
    <location>
        <begin position="380"/>
        <end position="405"/>
    </location>
</feature>
<protein>
    <recommendedName>
        <fullName evidence="3">Conserved oligomeric Golgi complex subunit 8</fullName>
    </recommendedName>
    <alternativeName>
        <fullName evidence="8">Component of oligomeric Golgi complex 8</fullName>
    </alternativeName>
</protein>
<dbReference type="Proteomes" id="UP000243876">
    <property type="component" value="Unassembled WGS sequence"/>
</dbReference>
<sequence length="469" mass="50431">MYTEVFLSSSALAHAPAATAAMIDNFHVPSHALDPCSPLHLFLSTALTSLSNTLSSALPALTSPSSLSSLLTQLSYCSHSFARHGLDFREVLDLRQRVELRIGRITVAEWELAGRKWEKEWRDGWESSGAALSTIAAKARRSGRTPIADWLVVPEGLAALLSTPLPDPPSTLTAPSHQAWHHQPPAALSLLPPLARFLNAHATSLNSLRLLPPLSLYPSLRAAQARELDRATQVLAAFTDAWLTSFNATPLPRPTAVFPSQERGNGKGDDDQLLLTEEEKQLLRERDDEKRLVTAAIAWFGRAIVPWCEGALERGVEDGVLGAARRAERLLARIEGREWVDPEVGAQDGVEPNGESAAGAELPVVLEVPPEPLDPPPPASSTRTNGITSLDFSGPSSIDVDTSQPPIEDADMAPYLVGEIAPPRPASADRASKVVEGMLSREGGGQGEDEDEDEGVNGAKEEETEEEGQ</sequence>
<gene>
    <name evidence="10" type="primary">SPOSA6832_04835</name>
</gene>
<keyword evidence="6" id="KW-0333">Golgi apparatus</keyword>
<keyword evidence="4" id="KW-0813">Transport</keyword>
<dbReference type="InterPro" id="IPR007255">
    <property type="entry name" value="COG8"/>
</dbReference>
<evidence type="ECO:0000256" key="6">
    <source>
        <dbReference type="ARBA" id="ARBA00023034"/>
    </source>
</evidence>
<dbReference type="GO" id="GO:0017119">
    <property type="term" value="C:Golgi transport complex"/>
    <property type="evidence" value="ECO:0007669"/>
    <property type="project" value="InterPro"/>
</dbReference>
<accession>A0A0D6ETN9</accession>
<dbReference type="PANTHER" id="PTHR21311">
    <property type="entry name" value="CONSERVED OLIGOMERIC GOLGI COMPLEX COMPONENT 8"/>
    <property type="match status" value="1"/>
</dbReference>
<dbReference type="GO" id="GO:0000139">
    <property type="term" value="C:Golgi membrane"/>
    <property type="evidence" value="ECO:0007669"/>
    <property type="project" value="UniProtKB-SubCell"/>
</dbReference>
<evidence type="ECO:0000256" key="5">
    <source>
        <dbReference type="ARBA" id="ARBA00022927"/>
    </source>
</evidence>
<evidence type="ECO:0000256" key="2">
    <source>
        <dbReference type="ARBA" id="ARBA00006419"/>
    </source>
</evidence>
<feature type="non-terminal residue" evidence="10">
    <location>
        <position position="1"/>
    </location>
</feature>
<comment type="subcellular location">
    <subcellularLocation>
        <location evidence="1">Golgi apparatus membrane</location>
        <topology evidence="1">Peripheral membrane protein</topology>
    </subcellularLocation>
</comment>
<evidence type="ECO:0000256" key="1">
    <source>
        <dbReference type="ARBA" id="ARBA00004395"/>
    </source>
</evidence>
<keyword evidence="7" id="KW-0472">Membrane</keyword>
<feature type="compositionally biased region" description="Pro residues" evidence="9">
    <location>
        <begin position="369"/>
        <end position="379"/>
    </location>
</feature>